<dbReference type="SUPFAM" id="SSF49319">
    <property type="entry name" value="Actinoxanthin-like"/>
    <property type="match status" value="1"/>
</dbReference>
<dbReference type="Gene3D" id="2.60.40.230">
    <property type="entry name" value="Neocarzinostatin-like"/>
    <property type="match status" value="1"/>
</dbReference>
<dbReference type="EMBL" id="JAFIUH010000010">
    <property type="protein sequence ID" value="MBN4059645.1"/>
    <property type="molecule type" value="Genomic_DNA"/>
</dbReference>
<dbReference type="InterPro" id="IPR027273">
    <property type="entry name" value="Neocarzinostatin-like"/>
</dbReference>
<gene>
    <name evidence="1" type="ORF">JYT35_00845</name>
</gene>
<organism evidence="1 2">
    <name type="scientific">Acidimicrobium ferrooxidans</name>
    <dbReference type="NCBI Taxonomy" id="53635"/>
    <lineage>
        <taxon>Bacteria</taxon>
        <taxon>Bacillati</taxon>
        <taxon>Actinomycetota</taxon>
        <taxon>Acidimicrobiia</taxon>
        <taxon>Acidimicrobiales</taxon>
        <taxon>Acidimicrobiaceae</taxon>
        <taxon>Acidimicrobium</taxon>
    </lineage>
</organism>
<keyword evidence="2" id="KW-1185">Reference proteome</keyword>
<evidence type="ECO:0000313" key="2">
    <source>
        <dbReference type="Proteomes" id="UP000724964"/>
    </source>
</evidence>
<comment type="caution">
    <text evidence="1">The sequence shown here is derived from an EMBL/GenBank/DDBJ whole genome shotgun (WGS) entry which is preliminary data.</text>
</comment>
<dbReference type="Proteomes" id="UP000724964">
    <property type="component" value="Unassembled WGS sequence"/>
</dbReference>
<reference evidence="1" key="1">
    <citation type="submission" date="2021-02" db="EMBL/GenBank/DDBJ databases">
        <title>Activity-based single-cell genomes from oceanic crustal fluid captures similar information to metagenomic and metatranscriptomic surveys with orders of magnitude less sampling.</title>
        <authorList>
            <person name="D'Angelo T.S."/>
            <person name="Orcutt B.N."/>
        </authorList>
    </citation>
    <scope>NUCLEOTIDE SEQUENCE [LARGE SCALE GENOMIC DNA]</scope>
    <source>
        <strain evidence="1">AH-315-J10</strain>
    </source>
</reference>
<evidence type="ECO:0000313" key="1">
    <source>
        <dbReference type="EMBL" id="MBN4059645.1"/>
    </source>
</evidence>
<name>A0ABS3AQQ8_9ACTN</name>
<evidence type="ECO:0008006" key="3">
    <source>
        <dbReference type="Google" id="ProtNLM"/>
    </source>
</evidence>
<proteinExistence type="predicted"/>
<accession>A0ABS3AQQ8</accession>
<sequence length="190" mass="19906">MLGGCDLTDAPRFVTDDQSSVSLSLAVDAMLAHSSRIETDCRVEQCSVVVGDEQYIALNRRVVDLSGVEARVAPTLTMSSLELDSDANTGSAVVIGSGFAPNTAVNVVQCPRSDRGYGVESADCLYGYGALATADEAGRFAVSVLSFPLFQRSDGEIIDCAATPENCALAEPWPEGDVRPAFVTFDSVGG</sequence>
<protein>
    <recommendedName>
        <fullName evidence="3">Lipoprotein</fullName>
    </recommendedName>
</protein>